<feature type="compositionally biased region" description="Low complexity" evidence="2">
    <location>
        <begin position="180"/>
        <end position="194"/>
    </location>
</feature>
<evidence type="ECO:0000259" key="3">
    <source>
        <dbReference type="SMART" id="SM00385"/>
    </source>
</evidence>
<feature type="compositionally biased region" description="Gly residues" evidence="2">
    <location>
        <begin position="195"/>
        <end position="207"/>
    </location>
</feature>
<sequence length="424" mass="45114">MPPPPPPRPPPPKAPSRPAAPPPSKSSSGGGGGEGGSSSSSRRCVVFDENHLPSVLRDGLNPAQERDYRRRTCRFIETCCSSSYLRLPRIPVATAHVFFHRFYAKHAFSEHDRFEVAVACILLSAKTEESPKKLNQVIAECWRVKQKGMSKAAAKSSGSSGSNPVGGASPRGGATGGSSSGLSPGPLSAGLSPSPGGGSAGAPGSSGEGKDPIVLPLDPSTGYPDQKSDEFARLKERVLLLERVVLHTIGFELSVDHPYKDMVDKIKVLNHTKQLEYIAPPPPSSGGPDGRPVPQALRMNQELVQNAMNFANDSLHTSLCLQFPAGTIGATCVYLSGRACKVRPTGGRSWTDLLGIDPDDVATVSLQIMELIAETRSRGKAEPSLFGEVRKDLDRMREGKGAIAPPRKNPVVPAGPDPKRQRYQ</sequence>
<dbReference type="Pfam" id="PF00134">
    <property type="entry name" value="Cyclin_N"/>
    <property type="match status" value="1"/>
</dbReference>
<keyword evidence="1" id="KW-0195">Cyclin</keyword>
<dbReference type="PANTHER" id="PTHR10026">
    <property type="entry name" value="CYCLIN"/>
    <property type="match status" value="1"/>
</dbReference>
<organism evidence="4">
    <name type="scientific">Odontella aurita</name>
    <dbReference type="NCBI Taxonomy" id="265563"/>
    <lineage>
        <taxon>Eukaryota</taxon>
        <taxon>Sar</taxon>
        <taxon>Stramenopiles</taxon>
        <taxon>Ochrophyta</taxon>
        <taxon>Bacillariophyta</taxon>
        <taxon>Mediophyceae</taxon>
        <taxon>Biddulphiophycidae</taxon>
        <taxon>Eupodiscales</taxon>
        <taxon>Odontellaceae</taxon>
        <taxon>Odontella</taxon>
    </lineage>
</organism>
<dbReference type="SMART" id="SM00385">
    <property type="entry name" value="CYCLIN"/>
    <property type="match status" value="2"/>
</dbReference>
<dbReference type="AlphaFoldDB" id="A0A7S4IYK7"/>
<dbReference type="SUPFAM" id="SSF47954">
    <property type="entry name" value="Cyclin-like"/>
    <property type="match status" value="2"/>
</dbReference>
<protein>
    <recommendedName>
        <fullName evidence="3">Cyclin-like domain-containing protein</fullName>
    </recommendedName>
</protein>
<dbReference type="InterPro" id="IPR006671">
    <property type="entry name" value="Cyclin_N"/>
</dbReference>
<gene>
    <name evidence="4" type="ORF">OAUR00152_LOCUS17333</name>
</gene>
<feature type="region of interest" description="Disordered" evidence="2">
    <location>
        <begin position="1"/>
        <end position="42"/>
    </location>
</feature>
<feature type="domain" description="Cyclin-like" evidence="3">
    <location>
        <begin position="74"/>
        <end position="247"/>
    </location>
</feature>
<evidence type="ECO:0000313" key="4">
    <source>
        <dbReference type="EMBL" id="CAE2243356.1"/>
    </source>
</evidence>
<feature type="compositionally biased region" description="Basic and acidic residues" evidence="2">
    <location>
        <begin position="388"/>
        <end position="400"/>
    </location>
</feature>
<dbReference type="InterPro" id="IPR043198">
    <property type="entry name" value="Cyclin/Ssn8"/>
</dbReference>
<evidence type="ECO:0000256" key="1">
    <source>
        <dbReference type="RuleBase" id="RU000383"/>
    </source>
</evidence>
<feature type="compositionally biased region" description="Gly residues" evidence="2">
    <location>
        <begin position="169"/>
        <end position="179"/>
    </location>
</feature>
<dbReference type="InterPro" id="IPR013763">
    <property type="entry name" value="Cyclin-like_dom"/>
</dbReference>
<dbReference type="GO" id="GO:0016538">
    <property type="term" value="F:cyclin-dependent protein serine/threonine kinase regulator activity"/>
    <property type="evidence" value="ECO:0007669"/>
    <property type="project" value="InterPro"/>
</dbReference>
<reference evidence="4" key="1">
    <citation type="submission" date="2021-01" db="EMBL/GenBank/DDBJ databases">
        <authorList>
            <person name="Corre E."/>
            <person name="Pelletier E."/>
            <person name="Niang G."/>
            <person name="Scheremetjew M."/>
            <person name="Finn R."/>
            <person name="Kale V."/>
            <person name="Holt S."/>
            <person name="Cochrane G."/>
            <person name="Meng A."/>
            <person name="Brown T."/>
            <person name="Cohen L."/>
        </authorList>
    </citation>
    <scope>NUCLEOTIDE SEQUENCE</scope>
    <source>
        <strain evidence="4">Isolate 1302-5</strain>
    </source>
</reference>
<accession>A0A7S4IYK7</accession>
<feature type="domain" description="Cyclin-like" evidence="3">
    <location>
        <begin position="291"/>
        <end position="370"/>
    </location>
</feature>
<evidence type="ECO:0000256" key="2">
    <source>
        <dbReference type="SAM" id="MobiDB-lite"/>
    </source>
</evidence>
<dbReference type="InterPro" id="IPR036915">
    <property type="entry name" value="Cyclin-like_sf"/>
</dbReference>
<name>A0A7S4IYK7_9STRA</name>
<dbReference type="EMBL" id="HBKQ01025570">
    <property type="protein sequence ID" value="CAE2243356.1"/>
    <property type="molecule type" value="Transcribed_RNA"/>
</dbReference>
<feature type="region of interest" description="Disordered" evidence="2">
    <location>
        <begin position="385"/>
        <end position="424"/>
    </location>
</feature>
<dbReference type="Gene3D" id="1.10.472.10">
    <property type="entry name" value="Cyclin-like"/>
    <property type="match status" value="2"/>
</dbReference>
<comment type="similarity">
    <text evidence="1">Belongs to the cyclin family.</text>
</comment>
<dbReference type="GO" id="GO:0006357">
    <property type="term" value="P:regulation of transcription by RNA polymerase II"/>
    <property type="evidence" value="ECO:0007669"/>
    <property type="project" value="InterPro"/>
</dbReference>
<proteinExistence type="inferred from homology"/>
<feature type="region of interest" description="Disordered" evidence="2">
    <location>
        <begin position="152"/>
        <end position="227"/>
    </location>
</feature>
<feature type="compositionally biased region" description="Low complexity" evidence="2">
    <location>
        <begin position="152"/>
        <end position="168"/>
    </location>
</feature>
<feature type="compositionally biased region" description="Pro residues" evidence="2">
    <location>
        <begin position="1"/>
        <end position="24"/>
    </location>
</feature>